<feature type="compositionally biased region" description="Basic and acidic residues" evidence="1">
    <location>
        <begin position="58"/>
        <end position="67"/>
    </location>
</feature>
<organism>
    <name type="scientific">Ixodes scapularis</name>
    <name type="common">Black-legged tick</name>
    <name type="synonym">Deer tick</name>
    <dbReference type="NCBI Taxonomy" id="6945"/>
    <lineage>
        <taxon>Eukaryota</taxon>
        <taxon>Metazoa</taxon>
        <taxon>Ecdysozoa</taxon>
        <taxon>Arthropoda</taxon>
        <taxon>Chelicerata</taxon>
        <taxon>Arachnida</taxon>
        <taxon>Acari</taxon>
        <taxon>Parasitiformes</taxon>
        <taxon>Ixodida</taxon>
        <taxon>Ixodoidea</taxon>
        <taxon>Ixodidae</taxon>
        <taxon>Ixodinae</taxon>
        <taxon>Ixodes</taxon>
    </lineage>
</organism>
<dbReference type="PaxDb" id="6945-B7PMV5"/>
<dbReference type="Proteomes" id="UP000001555">
    <property type="component" value="Unassembled WGS sequence"/>
</dbReference>
<evidence type="ECO:0000313" key="3">
    <source>
        <dbReference type="EnsemblMetazoa" id="ISCW006316-PA"/>
    </source>
</evidence>
<reference evidence="2 4" key="1">
    <citation type="submission" date="2008-03" db="EMBL/GenBank/DDBJ databases">
        <title>Annotation of Ixodes scapularis.</title>
        <authorList>
            <consortium name="Ixodes scapularis Genome Project Consortium"/>
            <person name="Caler E."/>
            <person name="Hannick L.I."/>
            <person name="Bidwell S."/>
            <person name="Joardar V."/>
            <person name="Thiagarajan M."/>
            <person name="Amedeo P."/>
            <person name="Galinsky K.J."/>
            <person name="Schobel S."/>
            <person name="Inman J."/>
            <person name="Hostetler J."/>
            <person name="Miller J."/>
            <person name="Hammond M."/>
            <person name="Megy K."/>
            <person name="Lawson D."/>
            <person name="Kodira C."/>
            <person name="Sutton G."/>
            <person name="Meyer J."/>
            <person name="Hill C.A."/>
            <person name="Birren B."/>
            <person name="Nene V."/>
            <person name="Collins F."/>
            <person name="Alarcon-Chaidez F."/>
            <person name="Wikel S."/>
            <person name="Strausberg R."/>
        </authorList>
    </citation>
    <scope>NUCLEOTIDE SEQUENCE [LARGE SCALE GENOMIC DNA]</scope>
    <source>
        <strain evidence="4">Wikel</strain>
        <strain evidence="2">Wikel colony</strain>
    </source>
</reference>
<dbReference type="VEuPathDB" id="VectorBase:ISCW006316"/>
<accession>B7PMV5</accession>
<feature type="compositionally biased region" description="Low complexity" evidence="1">
    <location>
        <begin position="73"/>
        <end position="82"/>
    </location>
</feature>
<dbReference type="VEuPathDB" id="VectorBase:ISCP_031050"/>
<gene>
    <name evidence="2" type="ORF">IscW_ISCW006316</name>
</gene>
<dbReference type="VEuPathDB" id="VectorBase:ISCI006316"/>
<proteinExistence type="predicted"/>
<sequence length="133" mass="14770">MAAAPSSSLAQEPRNEVAAASSIPRPMAQEASHGAPIKKMATEASQDGVPDQATETSSTRRDPRSERTPWPPRTATTATPWTSRQGARIGRWRTQLQAGRKARLRLLEREWCGKMGRFKTQSEPLTRNTEQMQ</sequence>
<dbReference type="InParanoid" id="B7PMV5"/>
<feature type="compositionally biased region" description="Polar residues" evidence="1">
    <location>
        <begin position="1"/>
        <end position="10"/>
    </location>
</feature>
<reference evidence="3" key="2">
    <citation type="submission" date="2020-05" db="UniProtKB">
        <authorList>
            <consortium name="EnsemblMetazoa"/>
        </authorList>
    </citation>
    <scope>IDENTIFICATION</scope>
    <source>
        <strain evidence="3">wikel</strain>
    </source>
</reference>
<dbReference type="EnsemblMetazoa" id="ISCW006316-RA">
    <property type="protein sequence ID" value="ISCW006316-PA"/>
    <property type="gene ID" value="ISCW006316"/>
</dbReference>
<dbReference type="HOGENOM" id="CLU_2052202_0_0_1"/>
<dbReference type="OrthoDB" id="7486164at2759"/>
<evidence type="ECO:0000313" key="4">
    <source>
        <dbReference type="Proteomes" id="UP000001555"/>
    </source>
</evidence>
<evidence type="ECO:0000313" key="2">
    <source>
        <dbReference type="EMBL" id="EEC07927.1"/>
    </source>
</evidence>
<evidence type="ECO:0000256" key="1">
    <source>
        <dbReference type="SAM" id="MobiDB-lite"/>
    </source>
</evidence>
<feature type="region of interest" description="Disordered" evidence="1">
    <location>
        <begin position="1"/>
        <end position="92"/>
    </location>
</feature>
<dbReference type="EMBL" id="ABJB010041818">
    <property type="status" value="NOT_ANNOTATED_CDS"/>
    <property type="molecule type" value="Genomic_DNA"/>
</dbReference>
<protein>
    <submittedName>
        <fullName evidence="2 3">Uncharacterized protein</fullName>
    </submittedName>
</protein>
<dbReference type="EMBL" id="DS749141">
    <property type="protein sequence ID" value="EEC07927.1"/>
    <property type="molecule type" value="Genomic_DNA"/>
</dbReference>
<keyword evidence="4" id="KW-1185">Reference proteome</keyword>
<name>B7PMV5_IXOSC</name>
<dbReference type="AlphaFoldDB" id="B7PMV5"/>